<dbReference type="PANTHER" id="PTHR35485:SF4">
    <property type="entry name" value="EXPRESSED PROTEIN"/>
    <property type="match status" value="1"/>
</dbReference>
<dbReference type="EMBL" id="WHWC01000014">
    <property type="protein sequence ID" value="KAG8369351.1"/>
    <property type="molecule type" value="Genomic_DNA"/>
</dbReference>
<keyword evidence="2" id="KW-1185">Reference proteome</keyword>
<dbReference type="PANTHER" id="PTHR35485">
    <property type="entry name" value="OS01G0888900 PROTEIN"/>
    <property type="match status" value="1"/>
</dbReference>
<protein>
    <submittedName>
        <fullName evidence="1">Uncharacterized protein</fullName>
    </submittedName>
</protein>
<name>A0AAV6WFP4_9LAMI</name>
<evidence type="ECO:0000313" key="1">
    <source>
        <dbReference type="EMBL" id="KAG8369351.1"/>
    </source>
</evidence>
<proteinExistence type="predicted"/>
<dbReference type="AlphaFoldDB" id="A0AAV6WFP4"/>
<accession>A0AAV6WFP4</accession>
<reference evidence="1" key="1">
    <citation type="submission" date="2019-10" db="EMBL/GenBank/DDBJ databases">
        <authorList>
            <person name="Zhang R."/>
            <person name="Pan Y."/>
            <person name="Wang J."/>
            <person name="Ma R."/>
            <person name="Yu S."/>
        </authorList>
    </citation>
    <scope>NUCLEOTIDE SEQUENCE</scope>
    <source>
        <strain evidence="1">LA-IB0</strain>
        <tissue evidence="1">Leaf</tissue>
    </source>
</reference>
<gene>
    <name evidence="1" type="ORF">BUALT_Bualt14G0002300</name>
</gene>
<evidence type="ECO:0000313" key="2">
    <source>
        <dbReference type="Proteomes" id="UP000826271"/>
    </source>
</evidence>
<dbReference type="Proteomes" id="UP000826271">
    <property type="component" value="Unassembled WGS sequence"/>
</dbReference>
<comment type="caution">
    <text evidence="1">The sequence shown here is derived from an EMBL/GenBank/DDBJ whole genome shotgun (WGS) entry which is preliminary data.</text>
</comment>
<sequence>MEGLIPMVYKSLKKSKTRRRYECLSTGAAQTYNIADFYIKEDDHQYFTKTPEPDKVSGLRGSHHRRCNSVQVDRAGGFALEDDAAKPKQLVRFRSHRMFACVTGA</sequence>
<organism evidence="1 2">
    <name type="scientific">Buddleja alternifolia</name>
    <dbReference type="NCBI Taxonomy" id="168488"/>
    <lineage>
        <taxon>Eukaryota</taxon>
        <taxon>Viridiplantae</taxon>
        <taxon>Streptophyta</taxon>
        <taxon>Embryophyta</taxon>
        <taxon>Tracheophyta</taxon>
        <taxon>Spermatophyta</taxon>
        <taxon>Magnoliopsida</taxon>
        <taxon>eudicotyledons</taxon>
        <taxon>Gunneridae</taxon>
        <taxon>Pentapetalae</taxon>
        <taxon>asterids</taxon>
        <taxon>lamiids</taxon>
        <taxon>Lamiales</taxon>
        <taxon>Scrophulariaceae</taxon>
        <taxon>Buddlejeae</taxon>
        <taxon>Buddleja</taxon>
    </lineage>
</organism>